<gene>
    <name evidence="2" type="ORF">Ahy_A02g007344</name>
</gene>
<comment type="caution">
    <text evidence="2">The sequence shown here is derived from an EMBL/GenBank/DDBJ whole genome shotgun (WGS) entry which is preliminary data.</text>
</comment>
<organism evidence="2 3">
    <name type="scientific">Arachis hypogaea</name>
    <name type="common">Peanut</name>
    <dbReference type="NCBI Taxonomy" id="3818"/>
    <lineage>
        <taxon>Eukaryota</taxon>
        <taxon>Viridiplantae</taxon>
        <taxon>Streptophyta</taxon>
        <taxon>Embryophyta</taxon>
        <taxon>Tracheophyta</taxon>
        <taxon>Spermatophyta</taxon>
        <taxon>Magnoliopsida</taxon>
        <taxon>eudicotyledons</taxon>
        <taxon>Gunneridae</taxon>
        <taxon>Pentapetalae</taxon>
        <taxon>rosids</taxon>
        <taxon>fabids</taxon>
        <taxon>Fabales</taxon>
        <taxon>Fabaceae</taxon>
        <taxon>Papilionoideae</taxon>
        <taxon>50 kb inversion clade</taxon>
        <taxon>dalbergioids sensu lato</taxon>
        <taxon>Dalbergieae</taxon>
        <taxon>Pterocarpus clade</taxon>
        <taxon>Arachis</taxon>
    </lineage>
</organism>
<dbReference type="InterPro" id="IPR024752">
    <property type="entry name" value="Myb/SANT-like_dom"/>
</dbReference>
<name>A0A445ECA8_ARAHY</name>
<dbReference type="PANTHER" id="PTHR46929:SF4">
    <property type="entry name" value="MYB_SANT-LIKE DOMAIN-CONTAINING PROTEIN"/>
    <property type="match status" value="1"/>
</dbReference>
<dbReference type="PANTHER" id="PTHR46929">
    <property type="entry name" value="EXPRESSED PROTEIN"/>
    <property type="match status" value="1"/>
</dbReference>
<dbReference type="EMBL" id="SDMP01000002">
    <property type="protein sequence ID" value="RYR73057.1"/>
    <property type="molecule type" value="Genomic_DNA"/>
</dbReference>
<dbReference type="AlphaFoldDB" id="A0A445ECA8"/>
<feature type="domain" description="Myb/SANT-like" evidence="1">
    <location>
        <begin position="1"/>
        <end position="90"/>
    </location>
</feature>
<evidence type="ECO:0000313" key="3">
    <source>
        <dbReference type="Proteomes" id="UP000289738"/>
    </source>
</evidence>
<dbReference type="Proteomes" id="UP000289738">
    <property type="component" value="Chromosome A02"/>
</dbReference>
<proteinExistence type="predicted"/>
<keyword evidence="3" id="KW-1185">Reference proteome</keyword>
<protein>
    <recommendedName>
        <fullName evidence="1">Myb/SANT-like domain-containing protein</fullName>
    </recommendedName>
</protein>
<evidence type="ECO:0000313" key="2">
    <source>
        <dbReference type="EMBL" id="RYR73057.1"/>
    </source>
</evidence>
<reference evidence="2 3" key="1">
    <citation type="submission" date="2019-01" db="EMBL/GenBank/DDBJ databases">
        <title>Sequencing of cultivated peanut Arachis hypogaea provides insights into genome evolution and oil improvement.</title>
        <authorList>
            <person name="Chen X."/>
        </authorList>
    </citation>
    <scope>NUCLEOTIDE SEQUENCE [LARGE SCALE GENOMIC DNA]</scope>
    <source>
        <strain evidence="3">cv. Fuhuasheng</strain>
        <tissue evidence="2">Leaves</tissue>
    </source>
</reference>
<evidence type="ECO:0000259" key="1">
    <source>
        <dbReference type="Pfam" id="PF12776"/>
    </source>
</evidence>
<accession>A0A445ECA8</accession>
<sequence>MDITFIDALIEECYKRNRMDDTFTTMAYDNILLLLRSIYGNHLCIENLKNRLKTLKNHFGVCYYHFHRLSRFFWNPIIKMFEAKVEVWEELIKVNFMHLFSFLVKNFTSKYSRIISIIYIYI</sequence>
<dbReference type="Pfam" id="PF12776">
    <property type="entry name" value="Myb_DNA-bind_3"/>
    <property type="match status" value="1"/>
</dbReference>